<evidence type="ECO:0000313" key="2">
    <source>
        <dbReference type="Proteomes" id="UP000270216"/>
    </source>
</evidence>
<reference evidence="1 2" key="1">
    <citation type="submission" date="2018-12" db="EMBL/GenBank/DDBJ databases">
        <title>Whole genome sequence of a Pandoraea apista isolate from a patient with cystic fibrosis.</title>
        <authorList>
            <person name="Kenna D.T."/>
            <person name="Turton J.F."/>
        </authorList>
    </citation>
    <scope>NUCLEOTIDE SEQUENCE [LARGE SCALE GENOMIC DNA]</scope>
    <source>
        <strain evidence="1 2">Pa13324</strain>
    </source>
</reference>
<dbReference type="EMBL" id="RWHX01000009">
    <property type="protein sequence ID" value="RSK83531.1"/>
    <property type="molecule type" value="Genomic_DNA"/>
</dbReference>
<organism evidence="1 2">
    <name type="scientific">Pandoraea apista</name>
    <dbReference type="NCBI Taxonomy" id="93218"/>
    <lineage>
        <taxon>Bacteria</taxon>
        <taxon>Pseudomonadati</taxon>
        <taxon>Pseudomonadota</taxon>
        <taxon>Betaproteobacteria</taxon>
        <taxon>Burkholderiales</taxon>
        <taxon>Burkholderiaceae</taxon>
        <taxon>Pandoraea</taxon>
    </lineage>
</organism>
<evidence type="ECO:0000313" key="1">
    <source>
        <dbReference type="EMBL" id="RSK83531.1"/>
    </source>
</evidence>
<comment type="caution">
    <text evidence="1">The sequence shown here is derived from an EMBL/GenBank/DDBJ whole genome shotgun (WGS) entry which is preliminary data.</text>
</comment>
<dbReference type="Proteomes" id="UP000270216">
    <property type="component" value="Unassembled WGS sequence"/>
</dbReference>
<protein>
    <submittedName>
        <fullName evidence="1">Uncharacterized protein</fullName>
    </submittedName>
</protein>
<dbReference type="RefSeq" id="WP_107338353.1">
    <property type="nucleotide sequence ID" value="NZ_CALMDT010000056.1"/>
</dbReference>
<name>A0ABX9ZRV6_9BURK</name>
<gene>
    <name evidence="1" type="ORF">EJE83_07565</name>
</gene>
<proteinExistence type="predicted"/>
<sequence>MQPKRYAALNARSSDQRLRTFAAEVKKLQTDGSIGIRALVDPAPNENLLSDGHDDYVVPVGRWSR</sequence>
<keyword evidence="2" id="KW-1185">Reference proteome</keyword>
<accession>A0ABX9ZRV6</accession>